<dbReference type="AlphaFoldDB" id="A0A7C5USG5"/>
<accession>A0A7C5USG5</accession>
<dbReference type="EMBL" id="DRVY01000033">
    <property type="protein sequence ID" value="HHR92089.1"/>
    <property type="molecule type" value="Genomic_DNA"/>
</dbReference>
<organism evidence="2">
    <name type="scientific">candidate division CPR3 bacterium</name>
    <dbReference type="NCBI Taxonomy" id="2268181"/>
    <lineage>
        <taxon>Bacteria</taxon>
        <taxon>Bacteria division CPR3</taxon>
    </lineage>
</organism>
<keyword evidence="1" id="KW-0472">Membrane</keyword>
<evidence type="ECO:0000256" key="1">
    <source>
        <dbReference type="SAM" id="Phobius"/>
    </source>
</evidence>
<name>A0A7C5USG5_UNCC3</name>
<sequence length="464" mass="51988">MEVYILSLIVLGVIIISVGIASAIHHFRQRRYLQRELLVDETLKAKVANALGFEGVSAVGVSTFDVLYNICRMNPYALSGISHLHHTQEFNDLGDLIEYMKENILASEESSKAWRQIIHKYKGYTGEEMEFDNLRDAGHVVYVPESGTEEGFDAIVDGQPINVKITDNPAYIQEHLDAHPDIPVYTNIEMKQAFADNPAVIIDPNLSAKEAFHETADTLDGIHDIGDFIDNIPFITLAISTVKNIRGVVKKDKDIPTALEHIVCDTAAVGFGGWAGSKIGLGIGLALAPATGGISAILIPTATTILGTLIGIFTGKGIVGWFKSRHLRAAIQQLKLAAAEFRQTFLQRFDFVLDRARKYYTTQIFKIKQAYIRNEGFFKRTFFPSILSKFYQMAIRRFRKECKNVIKYYYKLRDKVEYAEASAGGLLIYAQGRDILNGDTVLLKIYEKVDNAVKKVEKEKKKLK</sequence>
<gene>
    <name evidence="2" type="ORF">ENL96_01060</name>
</gene>
<comment type="caution">
    <text evidence="2">The sequence shown here is derived from an EMBL/GenBank/DDBJ whole genome shotgun (WGS) entry which is preliminary data.</text>
</comment>
<proteinExistence type="predicted"/>
<protein>
    <submittedName>
        <fullName evidence="2">Uncharacterized protein</fullName>
    </submittedName>
</protein>
<keyword evidence="1" id="KW-1133">Transmembrane helix</keyword>
<feature type="transmembrane region" description="Helical" evidence="1">
    <location>
        <begin position="6"/>
        <end position="27"/>
    </location>
</feature>
<keyword evidence="1" id="KW-0812">Transmembrane</keyword>
<evidence type="ECO:0000313" key="2">
    <source>
        <dbReference type="EMBL" id="HHR92089.1"/>
    </source>
</evidence>
<reference evidence="2" key="1">
    <citation type="journal article" date="2020" name="mSystems">
        <title>Genome- and Community-Level Interaction Insights into Carbon Utilization and Element Cycling Functions of Hydrothermarchaeota in Hydrothermal Sediment.</title>
        <authorList>
            <person name="Zhou Z."/>
            <person name="Liu Y."/>
            <person name="Xu W."/>
            <person name="Pan J."/>
            <person name="Luo Z.H."/>
            <person name="Li M."/>
        </authorList>
    </citation>
    <scope>NUCLEOTIDE SEQUENCE [LARGE SCALE GENOMIC DNA]</scope>
    <source>
        <strain evidence="2">SpSt-1042</strain>
    </source>
</reference>